<evidence type="ECO:0000313" key="3">
    <source>
        <dbReference type="Proteomes" id="UP001227101"/>
    </source>
</evidence>
<feature type="domain" description="Knr4/Smi1-like" evidence="1">
    <location>
        <begin position="20"/>
        <end position="146"/>
    </location>
</feature>
<dbReference type="Pfam" id="PF09346">
    <property type="entry name" value="SMI1_KNR4"/>
    <property type="match status" value="1"/>
</dbReference>
<sequence>MTRFDQLKPAFWADGPGEPLDARTFAHAGRELGVRLPIELGELLGLRDGGAVAAHCDAFPTSAPTSWSETHVPFGELLGVGGQLSILDSPSLRDEWDLPPRLVLLAGDGPTWIALDYRRSAQPSVTWFDVDLGAELALAPTFRAFAEGLVPSASFPEE</sequence>
<dbReference type="InterPro" id="IPR018958">
    <property type="entry name" value="Knr4/Smi1-like_dom"/>
</dbReference>
<proteinExistence type="predicted"/>
<dbReference type="Proteomes" id="UP001227101">
    <property type="component" value="Chromosome"/>
</dbReference>
<dbReference type="SUPFAM" id="SSF160631">
    <property type="entry name" value="SMI1/KNR4-like"/>
    <property type="match status" value="1"/>
</dbReference>
<gene>
    <name evidence="2" type="ORF">QP939_50190</name>
</gene>
<reference evidence="2 3" key="1">
    <citation type="submission" date="2023-06" db="EMBL/GenBank/DDBJ databases">
        <authorList>
            <person name="Oyuntsetseg B."/>
            <person name="Kim S.B."/>
        </authorList>
    </citation>
    <scope>NUCLEOTIDE SEQUENCE [LARGE SCALE GENOMIC DNA]</scope>
    <source>
        <strain evidence="2 3">2-2</strain>
    </source>
</reference>
<evidence type="ECO:0000259" key="1">
    <source>
        <dbReference type="Pfam" id="PF09346"/>
    </source>
</evidence>
<protein>
    <submittedName>
        <fullName evidence="2">SMI1/KNR4 family protein</fullName>
    </submittedName>
</protein>
<organism evidence="2 3">
    <name type="scientific">Amycolatopsis nalaikhensis</name>
    <dbReference type="NCBI Taxonomy" id="715472"/>
    <lineage>
        <taxon>Bacteria</taxon>
        <taxon>Bacillati</taxon>
        <taxon>Actinomycetota</taxon>
        <taxon>Actinomycetes</taxon>
        <taxon>Pseudonocardiales</taxon>
        <taxon>Pseudonocardiaceae</taxon>
        <taxon>Amycolatopsis</taxon>
    </lineage>
</organism>
<dbReference type="Gene3D" id="3.40.1580.10">
    <property type="entry name" value="SMI1/KNR4-like"/>
    <property type="match status" value="1"/>
</dbReference>
<dbReference type="InterPro" id="IPR037883">
    <property type="entry name" value="Knr4/Smi1-like_sf"/>
</dbReference>
<accession>A0ABY8XMM1</accession>
<dbReference type="RefSeq" id="WP_285454050.1">
    <property type="nucleotide sequence ID" value="NZ_CP127173.1"/>
</dbReference>
<dbReference type="EMBL" id="CP127173">
    <property type="protein sequence ID" value="WIV56851.1"/>
    <property type="molecule type" value="Genomic_DNA"/>
</dbReference>
<name>A0ABY8XMM1_9PSEU</name>
<evidence type="ECO:0000313" key="2">
    <source>
        <dbReference type="EMBL" id="WIV56851.1"/>
    </source>
</evidence>
<keyword evidence="3" id="KW-1185">Reference proteome</keyword>